<keyword evidence="5" id="KW-1185">Reference proteome</keyword>
<dbReference type="Proteomes" id="UP000593892">
    <property type="component" value="Chromosome"/>
</dbReference>
<keyword evidence="2" id="KW-0812">Transmembrane</keyword>
<dbReference type="SUPFAM" id="SSF50998">
    <property type="entry name" value="Quinoprotein alcohol dehydrogenase-like"/>
    <property type="match status" value="1"/>
</dbReference>
<evidence type="ECO:0000313" key="5">
    <source>
        <dbReference type="Proteomes" id="UP000593892"/>
    </source>
</evidence>
<sequence>MKTQQNYRNEITGAGMNRRSMLKTLLGGAGAGLMATQFTASAQSRLTPAAKKPVPQRVSVTPPQQLWQQEIVQINEKVLQQAAYGNGYFVMMDDDNNVLITDIQAGSDQNSANHIGESLGTMTAWRDGAFVAQGANGAMVVCQNGSSTFGPLCQFYSPSPAPETALSEYYSVGNDDYLLYLGVDGVLYAVDPVWNPASNNYDANVLWYKDLKFGPPSSAASLALDGANRVVVAAGENLALVEISRTAGNLVYSVTGQGVSSAVCLDGNSAYVAGGNGLDAYNIATGATLWPKGGFLAPGTLGTPISYGGVVYVGDSTNLLHAVDAASGVSLGAAKFDSAMNTGIPHISDGILYICSAAGVINACDLSKGINDATSPAVFPTGIAGDALVGFESGICVAFYLGPNGTGAGTYLGAINMADLVHGYSSESELMADNYVSSTNSDGYQPDSASYRTIIQLLDGSGNPRANVSIKVWASDDVSISDGVNTYSLNPPDIAWLKTDAAGQLNIVSTASDITTPALYFWGPFMLNQEAIVVYPDHEALARLSNIQAGDLDQSVAKDYAGKPIVPDGVDHVAVANTIQNTMGGGAAAAMMATRLKNRQRAEADLRVRSQSGKLGVGQASTIQADNTYLSFPETTVNMLYQQVAGVTDRTIVKGSAQSFTTIIDSDGNVTFGPPQTASVAAVNGVGSALGGGWNEFKSWLKQNVTDKIVSIACKVADEISHEITTLASGTFSFVVDTVEKAVAVVTGFIRTVVGDIVRAAEWLSKLFDWGGILKLQKSIVNQVNTGVQGLSTWIAAQGTDFGAVGAFLDSKINALSVAQASVLSKLGGSLKGNQVNNNDPQTVYGVNGAKSRAQSSSLSSKVSSNIGQATSTSSTGAVTADNPTLASALSNLITQGGSLLETVLDQLLTSIKAFFDGFKLLFSDPAGFIETEVSVMVNLFFDLAKDLLTAIKLVVGFVLQTLSAVMNDILSLVNESIHIPVISDLWSLISHGEPLTLLNVFALVVAIPSHIIISAANITPPTSVSAKPAGTLKMSADGAAWMAVAGATASFFSGGIDGFCDLENVSSNSFSAKLDIAGSLVEMALSLPSTIATSNDPTYLYYAMGAFPILLASLQAGTVNAAKDATSVAGKFSNFFAPLGYSLYGVGMIVLSICLAVDNPTEWDGPGHILLVSNLFNGLDYVPKGLLANPAQSFPGGNKVLTGGATDEIRLGVALTDWVFPTASGIANAVYALG</sequence>
<evidence type="ECO:0000313" key="4">
    <source>
        <dbReference type="EMBL" id="QOY85852.1"/>
    </source>
</evidence>
<dbReference type="Gene3D" id="2.130.10.10">
    <property type="entry name" value="YVTN repeat-like/Quinoprotein amine dehydrogenase"/>
    <property type="match status" value="1"/>
</dbReference>
<evidence type="ECO:0000259" key="3">
    <source>
        <dbReference type="Pfam" id="PF13360"/>
    </source>
</evidence>
<evidence type="ECO:0000256" key="1">
    <source>
        <dbReference type="SAM" id="MobiDB-lite"/>
    </source>
</evidence>
<protein>
    <submittedName>
        <fullName evidence="4">PQQ-binding-like beta-propeller repeat protein</fullName>
    </submittedName>
</protein>
<feature type="domain" description="Pyrrolo-quinoline quinone repeat" evidence="3">
    <location>
        <begin position="202"/>
        <end position="366"/>
    </location>
</feature>
<dbReference type="InterPro" id="IPR006311">
    <property type="entry name" value="TAT_signal"/>
</dbReference>
<dbReference type="RefSeq" id="WP_194447522.1">
    <property type="nucleotide sequence ID" value="NZ_CP063849.1"/>
</dbReference>
<keyword evidence="2" id="KW-0472">Membrane</keyword>
<dbReference type="EMBL" id="CP063849">
    <property type="protein sequence ID" value="QOY85852.1"/>
    <property type="molecule type" value="Genomic_DNA"/>
</dbReference>
<name>A0A7S7SHF1_PALFE</name>
<dbReference type="KEGG" id="pfer:IRI77_23930"/>
<dbReference type="InterPro" id="IPR015943">
    <property type="entry name" value="WD40/YVTN_repeat-like_dom_sf"/>
</dbReference>
<dbReference type="PROSITE" id="PS51318">
    <property type="entry name" value="TAT"/>
    <property type="match status" value="1"/>
</dbReference>
<dbReference type="Pfam" id="PF13360">
    <property type="entry name" value="PQQ_2"/>
    <property type="match status" value="1"/>
</dbReference>
<feature type="transmembrane region" description="Helical" evidence="2">
    <location>
        <begin position="1140"/>
        <end position="1158"/>
    </location>
</feature>
<evidence type="ECO:0000256" key="2">
    <source>
        <dbReference type="SAM" id="Phobius"/>
    </source>
</evidence>
<gene>
    <name evidence="4" type="ORF">IRI77_23930</name>
</gene>
<feature type="compositionally biased region" description="Low complexity" evidence="1">
    <location>
        <begin position="859"/>
        <end position="876"/>
    </location>
</feature>
<proteinExistence type="predicted"/>
<reference evidence="4 5" key="1">
    <citation type="submission" date="2020-10" db="EMBL/GenBank/DDBJ databases">
        <title>Complete genome sequence of Paludibaculum fermentans P105T, a facultatively anaerobic acidobacterium capable of dissimilatory Fe(III) reduction.</title>
        <authorList>
            <person name="Dedysh S.N."/>
            <person name="Beletsky A.V."/>
            <person name="Kulichevskaya I.S."/>
            <person name="Mardanov A.V."/>
            <person name="Ravin N.V."/>
        </authorList>
    </citation>
    <scope>NUCLEOTIDE SEQUENCE [LARGE SCALE GENOMIC DNA]</scope>
    <source>
        <strain evidence="4 5">P105</strain>
    </source>
</reference>
<dbReference type="InterPro" id="IPR002372">
    <property type="entry name" value="PQQ_rpt_dom"/>
</dbReference>
<dbReference type="InterPro" id="IPR011047">
    <property type="entry name" value="Quinoprotein_ADH-like_sf"/>
</dbReference>
<feature type="transmembrane region" description="Helical" evidence="2">
    <location>
        <begin position="1040"/>
        <end position="1057"/>
    </location>
</feature>
<keyword evidence="2" id="KW-1133">Transmembrane helix</keyword>
<feature type="region of interest" description="Disordered" evidence="1">
    <location>
        <begin position="859"/>
        <end position="879"/>
    </location>
</feature>
<feature type="transmembrane region" description="Helical" evidence="2">
    <location>
        <begin position="998"/>
        <end position="1019"/>
    </location>
</feature>
<dbReference type="AlphaFoldDB" id="A0A7S7SHF1"/>
<organism evidence="4 5">
    <name type="scientific">Paludibaculum fermentans</name>
    <dbReference type="NCBI Taxonomy" id="1473598"/>
    <lineage>
        <taxon>Bacteria</taxon>
        <taxon>Pseudomonadati</taxon>
        <taxon>Acidobacteriota</taxon>
        <taxon>Terriglobia</taxon>
        <taxon>Bryobacterales</taxon>
        <taxon>Bryobacteraceae</taxon>
        <taxon>Paludibaculum</taxon>
    </lineage>
</organism>
<accession>A0A7S7SHF1</accession>
<feature type="transmembrane region" description="Helical" evidence="2">
    <location>
        <begin position="1100"/>
        <end position="1120"/>
    </location>
</feature>